<protein>
    <submittedName>
        <fullName evidence="3">Membrane protein</fullName>
    </submittedName>
</protein>
<evidence type="ECO:0000256" key="1">
    <source>
        <dbReference type="SAM" id="MobiDB-lite"/>
    </source>
</evidence>
<feature type="transmembrane region" description="Helical" evidence="2">
    <location>
        <begin position="20"/>
        <end position="44"/>
    </location>
</feature>
<feature type="transmembrane region" description="Helical" evidence="2">
    <location>
        <begin position="109"/>
        <end position="129"/>
    </location>
</feature>
<feature type="transmembrane region" description="Helical" evidence="2">
    <location>
        <begin position="234"/>
        <end position="252"/>
    </location>
</feature>
<evidence type="ECO:0000256" key="2">
    <source>
        <dbReference type="SAM" id="Phobius"/>
    </source>
</evidence>
<dbReference type="EMBL" id="BMWH01000027">
    <property type="protein sequence ID" value="GHA07714.1"/>
    <property type="molecule type" value="Genomic_DNA"/>
</dbReference>
<reference evidence="3" key="2">
    <citation type="submission" date="2020-09" db="EMBL/GenBank/DDBJ databases">
        <authorList>
            <person name="Sun Q."/>
            <person name="Ohkuma M."/>
        </authorList>
    </citation>
    <scope>NUCLEOTIDE SEQUENCE</scope>
    <source>
        <strain evidence="3">JCM 5016</strain>
    </source>
</reference>
<keyword evidence="4" id="KW-1185">Reference proteome</keyword>
<dbReference type="SUPFAM" id="SSF103481">
    <property type="entry name" value="Multidrug resistance efflux transporter EmrE"/>
    <property type="match status" value="1"/>
</dbReference>
<dbReference type="NCBIfam" id="NF038012">
    <property type="entry name" value="DMT_1"/>
    <property type="match status" value="1"/>
</dbReference>
<sequence length="334" mass="33649">MRPPPSTGAWPRASDDGWDSGVNALTVVLALLAALANAAASVFWRRAALAAPRAAKTRRAESSRARERVRAARERARAAHRRYWLAGAAAMALAAAAQAAALAVGSLSLVQPLMTTELLFTLAVGAAVFHRPPDRITWASFLALAAGLALFLASAAPVAGHSTAAVGRWAAAGAATGAAVLLLAAVAHLVRGAPRAALLGLAAALSFAATAAVLKEVTGRLSRGLTALVTDWPLYALALTGVTALVLLRGAFRAGTLVASQPALTLGDALTSMALGWALFGERIALGPRLLPEAVGVALIAAGSIGLARAPTVSGDWDTGGTPSGQPPRTASAA</sequence>
<keyword evidence="2" id="KW-0812">Transmembrane</keyword>
<keyword evidence="2" id="KW-1133">Transmembrane helix</keyword>
<organism evidence="3 4">
    <name type="scientific">Streptomyces echinoruber</name>
    <dbReference type="NCBI Taxonomy" id="68898"/>
    <lineage>
        <taxon>Bacteria</taxon>
        <taxon>Bacillati</taxon>
        <taxon>Actinomycetota</taxon>
        <taxon>Actinomycetes</taxon>
        <taxon>Kitasatosporales</taxon>
        <taxon>Streptomycetaceae</taxon>
        <taxon>Streptomyces</taxon>
    </lineage>
</organism>
<reference evidence="3" key="1">
    <citation type="journal article" date="2014" name="Int. J. Syst. Evol. Microbiol.">
        <title>Complete genome sequence of Corynebacterium casei LMG S-19264T (=DSM 44701T), isolated from a smear-ripened cheese.</title>
        <authorList>
            <consortium name="US DOE Joint Genome Institute (JGI-PGF)"/>
            <person name="Walter F."/>
            <person name="Albersmeier A."/>
            <person name="Kalinowski J."/>
            <person name="Ruckert C."/>
        </authorList>
    </citation>
    <scope>NUCLEOTIDE SEQUENCE</scope>
    <source>
        <strain evidence="3">JCM 5016</strain>
    </source>
</reference>
<dbReference type="InterPro" id="IPR037185">
    <property type="entry name" value="EmrE-like"/>
</dbReference>
<dbReference type="Gene3D" id="1.10.3730.20">
    <property type="match status" value="1"/>
</dbReference>
<feature type="region of interest" description="Disordered" evidence="1">
    <location>
        <begin position="314"/>
        <end position="334"/>
    </location>
</feature>
<feature type="transmembrane region" description="Helical" evidence="2">
    <location>
        <begin position="136"/>
        <end position="157"/>
    </location>
</feature>
<dbReference type="AlphaFoldDB" id="A0A918RP99"/>
<gene>
    <name evidence="3" type="ORF">GCM10010389_53720</name>
</gene>
<dbReference type="Proteomes" id="UP000623010">
    <property type="component" value="Unassembled WGS sequence"/>
</dbReference>
<keyword evidence="2" id="KW-0472">Membrane</keyword>
<dbReference type="PANTHER" id="PTHR40761">
    <property type="entry name" value="CONSERVED INTEGRAL MEMBRANE ALANINE VALINE AND LEUCINE RICH PROTEIN-RELATED"/>
    <property type="match status" value="1"/>
</dbReference>
<evidence type="ECO:0000313" key="3">
    <source>
        <dbReference type="EMBL" id="GHA07714.1"/>
    </source>
</evidence>
<feature type="transmembrane region" description="Helical" evidence="2">
    <location>
        <begin position="169"/>
        <end position="189"/>
    </location>
</feature>
<evidence type="ECO:0000313" key="4">
    <source>
        <dbReference type="Proteomes" id="UP000623010"/>
    </source>
</evidence>
<feature type="transmembrane region" description="Helical" evidence="2">
    <location>
        <begin position="83"/>
        <end position="103"/>
    </location>
</feature>
<proteinExistence type="predicted"/>
<name>A0A918RP99_9ACTN</name>
<dbReference type="PANTHER" id="PTHR40761:SF1">
    <property type="entry name" value="CONSERVED INTEGRAL MEMBRANE ALANINE VALINE AND LEUCINE RICH PROTEIN-RELATED"/>
    <property type="match status" value="1"/>
</dbReference>
<accession>A0A918RP99</accession>
<comment type="caution">
    <text evidence="3">The sequence shown here is derived from an EMBL/GenBank/DDBJ whole genome shotgun (WGS) entry which is preliminary data.</text>
</comment>
<feature type="transmembrane region" description="Helical" evidence="2">
    <location>
        <begin position="196"/>
        <end position="214"/>
    </location>
</feature>